<dbReference type="RefSeq" id="WP_344487747.1">
    <property type="nucleotide sequence ID" value="NZ_BAAAQX010000029.1"/>
</dbReference>
<dbReference type="EMBL" id="BAAAQX010000029">
    <property type="protein sequence ID" value="GAA2212859.1"/>
    <property type="molecule type" value="Genomic_DNA"/>
</dbReference>
<proteinExistence type="predicted"/>
<keyword evidence="2" id="KW-1185">Reference proteome</keyword>
<comment type="caution">
    <text evidence="1">The sequence shown here is derived from an EMBL/GenBank/DDBJ whole genome shotgun (WGS) entry which is preliminary data.</text>
</comment>
<name>A0ABN3CTU4_9ACTN</name>
<gene>
    <name evidence="1" type="ORF">GCM10009850_083210</name>
</gene>
<dbReference type="Proteomes" id="UP001499843">
    <property type="component" value="Unassembled WGS sequence"/>
</dbReference>
<reference evidence="1 2" key="1">
    <citation type="journal article" date="2019" name="Int. J. Syst. Evol. Microbiol.">
        <title>The Global Catalogue of Microorganisms (GCM) 10K type strain sequencing project: providing services to taxonomists for standard genome sequencing and annotation.</title>
        <authorList>
            <consortium name="The Broad Institute Genomics Platform"/>
            <consortium name="The Broad Institute Genome Sequencing Center for Infectious Disease"/>
            <person name="Wu L."/>
            <person name="Ma J."/>
        </authorList>
    </citation>
    <scope>NUCLEOTIDE SEQUENCE [LARGE SCALE GENOMIC DNA]</scope>
    <source>
        <strain evidence="1 2">JCM 16114</strain>
    </source>
</reference>
<evidence type="ECO:0000313" key="2">
    <source>
        <dbReference type="Proteomes" id="UP001499843"/>
    </source>
</evidence>
<sequence length="74" mass="8237">MPHSHFPPDHSDFQDLASVLLPLNREIARSAALQAGAAAQRARAAAERAQQARDRAHHIAERLAQVRRRLRGAR</sequence>
<protein>
    <submittedName>
        <fullName evidence="1">Uncharacterized protein</fullName>
    </submittedName>
</protein>
<organism evidence="1 2">
    <name type="scientific">Nonomuraea monospora</name>
    <dbReference type="NCBI Taxonomy" id="568818"/>
    <lineage>
        <taxon>Bacteria</taxon>
        <taxon>Bacillati</taxon>
        <taxon>Actinomycetota</taxon>
        <taxon>Actinomycetes</taxon>
        <taxon>Streptosporangiales</taxon>
        <taxon>Streptosporangiaceae</taxon>
        <taxon>Nonomuraea</taxon>
    </lineage>
</organism>
<evidence type="ECO:0000313" key="1">
    <source>
        <dbReference type="EMBL" id="GAA2212859.1"/>
    </source>
</evidence>
<accession>A0ABN3CTU4</accession>